<feature type="transmembrane region" description="Helical" evidence="8">
    <location>
        <begin position="979"/>
        <end position="1005"/>
    </location>
</feature>
<dbReference type="AlphaFoldDB" id="E3FVC8"/>
<dbReference type="eggNOG" id="COG0841">
    <property type="taxonomic scope" value="Bacteria"/>
</dbReference>
<dbReference type="GO" id="GO:0042910">
    <property type="term" value="F:xenobiotic transmembrane transporter activity"/>
    <property type="evidence" value="ECO:0007669"/>
    <property type="project" value="TreeGrafter"/>
</dbReference>
<dbReference type="InterPro" id="IPR027463">
    <property type="entry name" value="AcrB_DN_DC_subdom"/>
</dbReference>
<dbReference type="SUPFAM" id="SSF82714">
    <property type="entry name" value="Multidrug efflux transporter AcrB TolC docking domain, DN and DC subdomains"/>
    <property type="match status" value="2"/>
</dbReference>
<dbReference type="Gene3D" id="3.30.70.1430">
    <property type="entry name" value="Multidrug efflux transporter AcrB pore domain"/>
    <property type="match status" value="2"/>
</dbReference>
<evidence type="ECO:0000256" key="4">
    <source>
        <dbReference type="ARBA" id="ARBA00022519"/>
    </source>
</evidence>
<dbReference type="OrthoDB" id="9759330at2"/>
<keyword evidence="4" id="KW-0997">Cell inner membrane</keyword>
<evidence type="ECO:0000256" key="7">
    <source>
        <dbReference type="ARBA" id="ARBA00023136"/>
    </source>
</evidence>
<protein>
    <submittedName>
        <fullName evidence="9">Acriflavin resistance family protein</fullName>
    </submittedName>
</protein>
<feature type="transmembrane region" description="Helical" evidence="8">
    <location>
        <begin position="463"/>
        <end position="486"/>
    </location>
</feature>
<sequence length="1029" mass="109861">MNISEPFIRRSVATTLLATAILLAGATAYTQLPVAPLPRVDFPTINVSANLPGASPRTMASAVATPLERRFGRIAGVNEITSTSTLGSTSITLQFDLDRDVDAAGRDVQAAINAAGGELPTNLPSRPTYRKVNPADAPILILALTSPTLPLAQIYDAANSVLAQKIAQVPGVGQVFVGGGQNPAVRVQVDPMALAGVGLGLEDVRAALAQASIDRPKGVLNGPQQAMVLAATDQLLEAPLYEDIVLAFNNGAPVRLRDVGRVFQGVENERVAAWTDGQRSISLIIRRQPGANVIDVIERVKALLPSLSNSISPAIDVKVVLDRSSSIRASVSDVKLSLLLSVALVVWVVFVFLRSARATVIPSVSVPLALIGTFAVMYLCGYSIDNLSLMALTISTGFVIDDAIVVTENIARYVEQGDTPLQAALRGTKQIGFTIISITVSLLAVFIPLLLMGGIVGRLFREFAVTLSVAIMTSALVSLTLTPMLAARLLRRTAVRKHDWFESVFQRLLNAYDRALSVVLRHPAVTLLVLAATVTFNIYLYVVVPKGLFPQQDTGALTGISDGPQDISFPAMMERQEAANEIIRRHPAVSHYTAFIGGSTLNTGNAFIELKPAHQRRQSSDQVIAELRSQLSRTPGIQVFLQSVQDVRMGGRMSRTQYQYSLQDENLTELQSWAPRMLEKLRTLPELRDLASDQQTSGLELTGTIDRDTAARLGISPALIDQTLYDAFGQRQVSTLFTPTTQYRVVLGVDPNFSAHPDALNQIFIRPPTGSPVPLTTVVQFQPHSTLLSVNHQGQFPAVTLSFNLAPGVALGQAVNAIKQAQADIGLPASVSAQFQGTAEAFTESLSREPLLVLAALLTVYIVLGVLYESYVHPLTILSTLPSAGVGALLALMLFGMELSIIALIGIILLIGIVKKNGILMVDFALEAERSQGLSVREAIHGACLVRFRPILMTTLAAILGGLPLALGHGSGSEFRRPLGVAIVGGLILSQLLTLFSTPAVYLVLGGLARRRARGGPSHVPVTGQTQGS</sequence>
<dbReference type="PANTHER" id="PTHR32063">
    <property type="match status" value="1"/>
</dbReference>
<name>E3FVC8_STIAD</name>
<dbReference type="GO" id="GO:0005886">
    <property type="term" value="C:plasma membrane"/>
    <property type="evidence" value="ECO:0007669"/>
    <property type="project" value="UniProtKB-SubCell"/>
</dbReference>
<feature type="transmembrane region" description="Helical" evidence="8">
    <location>
        <begin position="888"/>
        <end position="914"/>
    </location>
</feature>
<feature type="transmembrane region" description="Helical" evidence="8">
    <location>
        <begin position="365"/>
        <end position="384"/>
    </location>
</feature>
<dbReference type="Pfam" id="PF00873">
    <property type="entry name" value="ACR_tran"/>
    <property type="match status" value="1"/>
</dbReference>
<evidence type="ECO:0000256" key="6">
    <source>
        <dbReference type="ARBA" id="ARBA00022989"/>
    </source>
</evidence>
<evidence type="ECO:0000256" key="8">
    <source>
        <dbReference type="SAM" id="Phobius"/>
    </source>
</evidence>
<dbReference type="InterPro" id="IPR001036">
    <property type="entry name" value="Acrflvin-R"/>
</dbReference>
<keyword evidence="7 8" id="KW-0472">Membrane</keyword>
<dbReference type="Proteomes" id="UP000001351">
    <property type="component" value="Chromosome"/>
</dbReference>
<accession>E3FVC8</accession>
<dbReference type="FunFam" id="1.20.1640.10:FF:000001">
    <property type="entry name" value="Efflux pump membrane transporter"/>
    <property type="match status" value="1"/>
</dbReference>
<feature type="transmembrane region" description="Helical" evidence="8">
    <location>
        <begin position="334"/>
        <end position="353"/>
    </location>
</feature>
<dbReference type="RefSeq" id="WP_013375612.1">
    <property type="nucleotide sequence ID" value="NC_014623.1"/>
</dbReference>
<dbReference type="HOGENOM" id="CLU_002755_1_2_7"/>
<evidence type="ECO:0000256" key="2">
    <source>
        <dbReference type="ARBA" id="ARBA00022448"/>
    </source>
</evidence>
<dbReference type="Gene3D" id="1.20.1640.10">
    <property type="entry name" value="Multidrug efflux transporter AcrB transmembrane domain"/>
    <property type="match status" value="2"/>
</dbReference>
<keyword evidence="6 8" id="KW-1133">Transmembrane helix</keyword>
<feature type="transmembrane region" description="Helical" evidence="8">
    <location>
        <begin position="524"/>
        <end position="544"/>
    </location>
</feature>
<dbReference type="KEGG" id="sur:STAUR_3162"/>
<feature type="transmembrane region" description="Helical" evidence="8">
    <location>
        <begin position="431"/>
        <end position="451"/>
    </location>
</feature>
<proteinExistence type="predicted"/>
<dbReference type="SUPFAM" id="SSF82693">
    <property type="entry name" value="Multidrug efflux transporter AcrB pore domain, PN1, PN2, PC1 and PC2 subdomains"/>
    <property type="match status" value="3"/>
</dbReference>
<reference evidence="9 10" key="1">
    <citation type="journal article" date="2011" name="Mol. Biol. Evol.">
        <title>Comparative genomic analysis of fruiting body formation in Myxococcales.</title>
        <authorList>
            <person name="Huntley S."/>
            <person name="Hamann N."/>
            <person name="Wegener-Feldbrugge S."/>
            <person name="Treuner-Lange A."/>
            <person name="Kube M."/>
            <person name="Reinhardt R."/>
            <person name="Klages S."/>
            <person name="Muller R."/>
            <person name="Ronning C.M."/>
            <person name="Nierman W.C."/>
            <person name="Sogaard-Andersen L."/>
        </authorList>
    </citation>
    <scope>NUCLEOTIDE SEQUENCE [LARGE SCALE GENOMIC DNA]</scope>
    <source>
        <strain evidence="9 10">DW4/3-1</strain>
    </source>
</reference>
<dbReference type="EMBL" id="CP002271">
    <property type="protein sequence ID" value="ADO70954.1"/>
    <property type="molecule type" value="Genomic_DNA"/>
</dbReference>
<evidence type="ECO:0000313" key="9">
    <source>
        <dbReference type="EMBL" id="ADO70954.1"/>
    </source>
</evidence>
<feature type="transmembrane region" description="Helical" evidence="8">
    <location>
        <begin position="851"/>
        <end position="868"/>
    </location>
</feature>
<organism evidence="9 10">
    <name type="scientific">Stigmatella aurantiaca (strain DW4/3-1)</name>
    <dbReference type="NCBI Taxonomy" id="378806"/>
    <lineage>
        <taxon>Bacteria</taxon>
        <taxon>Pseudomonadati</taxon>
        <taxon>Myxococcota</taxon>
        <taxon>Myxococcia</taxon>
        <taxon>Myxococcales</taxon>
        <taxon>Cystobacterineae</taxon>
        <taxon>Archangiaceae</taxon>
        <taxon>Stigmatella</taxon>
    </lineage>
</organism>
<evidence type="ECO:0000256" key="3">
    <source>
        <dbReference type="ARBA" id="ARBA00022475"/>
    </source>
</evidence>
<comment type="subcellular location">
    <subcellularLocation>
        <location evidence="1">Cell inner membrane</location>
        <topology evidence="1">Multi-pass membrane protein</topology>
    </subcellularLocation>
</comment>
<dbReference type="Gene3D" id="3.30.70.1440">
    <property type="entry name" value="Multidrug efflux transporter AcrB pore domain"/>
    <property type="match status" value="1"/>
</dbReference>
<gene>
    <name evidence="9" type="ordered locus">STAUR_3162</name>
</gene>
<dbReference type="PRINTS" id="PR00702">
    <property type="entry name" value="ACRIFLAVINRP"/>
</dbReference>
<feature type="transmembrane region" description="Helical" evidence="8">
    <location>
        <begin position="950"/>
        <end position="967"/>
    </location>
</feature>
<dbReference type="FunFam" id="3.30.70.1430:FF:000001">
    <property type="entry name" value="Efflux pump membrane transporter"/>
    <property type="match status" value="1"/>
</dbReference>
<dbReference type="PANTHER" id="PTHR32063:SF21">
    <property type="entry name" value="MULTIDRUG RESISTANCE PROTEIN MDTB"/>
    <property type="match status" value="1"/>
</dbReference>
<evidence type="ECO:0000256" key="1">
    <source>
        <dbReference type="ARBA" id="ARBA00004429"/>
    </source>
</evidence>
<dbReference type="STRING" id="378806.STAUR_3162"/>
<keyword evidence="10" id="KW-1185">Reference proteome</keyword>
<evidence type="ECO:0000256" key="5">
    <source>
        <dbReference type="ARBA" id="ARBA00022692"/>
    </source>
</evidence>
<dbReference type="Gene3D" id="3.30.70.1320">
    <property type="entry name" value="Multidrug efflux transporter AcrB pore domain like"/>
    <property type="match status" value="1"/>
</dbReference>
<dbReference type="NCBIfam" id="NF033617">
    <property type="entry name" value="RND_permease_2"/>
    <property type="match status" value="1"/>
</dbReference>
<dbReference type="SUPFAM" id="SSF82866">
    <property type="entry name" value="Multidrug efflux transporter AcrB transmembrane domain"/>
    <property type="match status" value="2"/>
</dbReference>
<keyword evidence="2" id="KW-0813">Transport</keyword>
<keyword evidence="5 8" id="KW-0812">Transmembrane</keyword>
<evidence type="ECO:0000313" key="10">
    <source>
        <dbReference type="Proteomes" id="UP000001351"/>
    </source>
</evidence>
<dbReference type="Gene3D" id="3.30.2090.10">
    <property type="entry name" value="Multidrug efflux transporter AcrB TolC docking domain, DN and DC subdomains"/>
    <property type="match status" value="2"/>
</dbReference>
<keyword evidence="3" id="KW-1003">Cell membrane</keyword>